<sequence>MGALVSAVRGDPVDQDTIDAQQLKPVEVEPEQLAQIQYSGERVVRPDEKSPIRDYLTHEALVYFTPAKERKARDQFAYDARKKVTETTEKTTETVIEDGKMNVLETKEVKKTVVITTEQLEEQSPKHKAIQGVAESEEAQETSPAMVLPSQPEKVSEQEHPGVKRELSAKDEEREGLPRKIAPTDDKKGEPEAEKKEEPIEVIALEERRKREKVEAPPATPPVSILPKEYRMEKVSAPADEGVATAREKSVREEKAVSKAEKAARAEKMVGTPRLEEPPIELISPEEAKPKKKAETPVRTPSRSPERHHSLEGGIAGTEHEEPPRASTTAKEAMKKSPAVDEGVTTAREKAIHDRSEEERAPSHEAKEIEAELYKDYPVELIVPEEHEPHKKAETPLMTPTRSPVEGGATGTMHKELTASTAPALANDYVKGKDVEKTQERSLESAPEKPESTSAQVPSRLTAVESTPQARAGLGGGESAPMSGGSHQKLGEIAQEFPGREVKAVPDRKVKLTEKSNYAEKLMQSGSEEKILKPITKPKREASIMKPPSAPKKEGSIMRSPSVPKREGSIMKPISAPRNEGSIMRSPSAPKREGSIMKHPSAPRNEGSIMRSPSAPKREGSITKPPTDRKTEGPFVAAHPKSSSGGLAAKSSPKPKSKGSPATRHTKSKSGESITKPLSVAGKEGSTTRAPIEPKKQSSLIKPLPENKEGRKPASKSGEEGRRAAAGRLVTPPSESTRECLETTNEPQKEGAIYTSTVVEKKSTTMKSVEEGSPTLHTAKTNEDHSSETSLKQNTNNTATETSVQQEKHSTITKSPTQSTHVMVDVERVNEKKHTITTTTTDVTTAREPVEEGRDRNE</sequence>
<dbReference type="EMBL" id="WIXE01021807">
    <property type="protein sequence ID" value="KAK5968047.1"/>
    <property type="molecule type" value="Genomic_DNA"/>
</dbReference>
<evidence type="ECO:0000313" key="3">
    <source>
        <dbReference type="Proteomes" id="UP001331761"/>
    </source>
</evidence>
<keyword evidence="3" id="KW-1185">Reference proteome</keyword>
<feature type="region of interest" description="Disordered" evidence="1">
    <location>
        <begin position="120"/>
        <end position="369"/>
    </location>
</feature>
<gene>
    <name evidence="2" type="ORF">GCK32_001339</name>
</gene>
<feature type="compositionally biased region" description="Basic and acidic residues" evidence="1">
    <location>
        <begin position="286"/>
        <end position="296"/>
    </location>
</feature>
<evidence type="ECO:0000313" key="2">
    <source>
        <dbReference type="EMBL" id="KAK5968047.1"/>
    </source>
</evidence>
<feature type="compositionally biased region" description="Basic and acidic residues" evidence="1">
    <location>
        <begin position="498"/>
        <end position="508"/>
    </location>
</feature>
<feature type="compositionally biased region" description="Low complexity" evidence="1">
    <location>
        <begin position="640"/>
        <end position="662"/>
    </location>
</feature>
<evidence type="ECO:0000256" key="1">
    <source>
        <dbReference type="SAM" id="MobiDB-lite"/>
    </source>
</evidence>
<dbReference type="AlphaFoldDB" id="A0AAN8EXL5"/>
<feature type="compositionally biased region" description="Basic and acidic residues" evidence="1">
    <location>
        <begin position="154"/>
        <end position="215"/>
    </location>
</feature>
<feature type="compositionally biased region" description="Basic and acidic residues" evidence="1">
    <location>
        <begin position="246"/>
        <end position="268"/>
    </location>
</feature>
<accession>A0AAN8EXL5</accession>
<feature type="compositionally biased region" description="Basic and acidic residues" evidence="1">
    <location>
        <begin position="848"/>
        <end position="858"/>
    </location>
</feature>
<protein>
    <submittedName>
        <fullName evidence="2">Uncharacterized protein</fullName>
    </submittedName>
</protein>
<feature type="compositionally biased region" description="Polar residues" evidence="1">
    <location>
        <begin position="452"/>
        <end position="469"/>
    </location>
</feature>
<name>A0AAN8EXL5_TRICO</name>
<feature type="compositionally biased region" description="Basic and acidic residues" evidence="1">
    <location>
        <begin position="347"/>
        <end position="369"/>
    </location>
</feature>
<feature type="region of interest" description="Disordered" evidence="1">
    <location>
        <begin position="386"/>
        <end position="508"/>
    </location>
</feature>
<reference evidence="2 3" key="1">
    <citation type="submission" date="2019-10" db="EMBL/GenBank/DDBJ databases">
        <title>Assembly and Annotation for the nematode Trichostrongylus colubriformis.</title>
        <authorList>
            <person name="Martin J."/>
        </authorList>
    </citation>
    <scope>NUCLEOTIDE SEQUENCE [LARGE SCALE GENOMIC DNA]</scope>
    <source>
        <strain evidence="2">G859</strain>
        <tissue evidence="2">Whole worm</tissue>
    </source>
</reference>
<feature type="region of interest" description="Disordered" evidence="1">
    <location>
        <begin position="521"/>
        <end position="858"/>
    </location>
</feature>
<organism evidence="2 3">
    <name type="scientific">Trichostrongylus colubriformis</name>
    <name type="common">Black scour worm</name>
    <dbReference type="NCBI Taxonomy" id="6319"/>
    <lineage>
        <taxon>Eukaryota</taxon>
        <taxon>Metazoa</taxon>
        <taxon>Ecdysozoa</taxon>
        <taxon>Nematoda</taxon>
        <taxon>Chromadorea</taxon>
        <taxon>Rhabditida</taxon>
        <taxon>Rhabditina</taxon>
        <taxon>Rhabditomorpha</taxon>
        <taxon>Strongyloidea</taxon>
        <taxon>Trichostrongylidae</taxon>
        <taxon>Trichostrongylus</taxon>
    </lineage>
</organism>
<comment type="caution">
    <text evidence="2">The sequence shown here is derived from an EMBL/GenBank/DDBJ whole genome shotgun (WGS) entry which is preliminary data.</text>
</comment>
<proteinExistence type="predicted"/>
<feature type="compositionally biased region" description="Basic and acidic residues" evidence="1">
    <location>
        <begin position="430"/>
        <end position="451"/>
    </location>
</feature>
<feature type="compositionally biased region" description="Polar residues" evidence="1">
    <location>
        <begin position="788"/>
        <end position="805"/>
    </location>
</feature>
<feature type="compositionally biased region" description="Polar residues" evidence="1">
    <location>
        <begin position="812"/>
        <end position="821"/>
    </location>
</feature>
<feature type="compositionally biased region" description="Basic and acidic residues" evidence="1">
    <location>
        <begin position="824"/>
        <end position="834"/>
    </location>
</feature>
<feature type="compositionally biased region" description="Basic and acidic residues" evidence="1">
    <location>
        <begin position="527"/>
        <end position="543"/>
    </location>
</feature>
<feature type="compositionally biased region" description="Basic and acidic residues" evidence="1">
    <location>
        <begin position="705"/>
        <end position="723"/>
    </location>
</feature>
<feature type="compositionally biased region" description="Basic and acidic residues" evidence="1">
    <location>
        <begin position="616"/>
        <end position="632"/>
    </location>
</feature>
<dbReference type="Proteomes" id="UP001331761">
    <property type="component" value="Unassembled WGS sequence"/>
</dbReference>